<reference evidence="3" key="1">
    <citation type="submission" date="2021-01" db="EMBL/GenBank/DDBJ databases">
        <title>Genome seq and assembly of Tabrizicola sp. KVB23.</title>
        <authorList>
            <person name="Chhetri G."/>
        </authorList>
    </citation>
    <scope>NUCLEOTIDE SEQUENCE</scope>
    <source>
        <strain evidence="3">KVB23</strain>
    </source>
</reference>
<dbReference type="SUPFAM" id="SSF141868">
    <property type="entry name" value="EAL domain-like"/>
    <property type="match status" value="1"/>
</dbReference>
<dbReference type="PROSITE" id="PS50883">
    <property type="entry name" value="EAL"/>
    <property type="match status" value="1"/>
</dbReference>
<evidence type="ECO:0000259" key="2">
    <source>
        <dbReference type="PROSITE" id="PS50887"/>
    </source>
</evidence>
<dbReference type="Gene3D" id="3.20.20.450">
    <property type="entry name" value="EAL domain"/>
    <property type="match status" value="1"/>
</dbReference>
<gene>
    <name evidence="3" type="ORF">JI744_10100</name>
</gene>
<accession>A0A8J7SVA8</accession>
<dbReference type="GO" id="GO:0071111">
    <property type="term" value="F:cyclic-guanylate-specific phosphodiesterase activity"/>
    <property type="evidence" value="ECO:0007669"/>
    <property type="project" value="InterPro"/>
</dbReference>
<evidence type="ECO:0000313" key="3">
    <source>
        <dbReference type="EMBL" id="MBL4928456.1"/>
    </source>
</evidence>
<comment type="caution">
    <text evidence="3">The sequence shown here is derived from an EMBL/GenBank/DDBJ whole genome shotgun (WGS) entry which is preliminary data.</text>
</comment>
<dbReference type="RefSeq" id="WP_202660269.1">
    <property type="nucleotide sequence ID" value="NZ_JAESVP010000004.1"/>
</dbReference>
<dbReference type="Gene3D" id="3.30.70.270">
    <property type="match status" value="1"/>
</dbReference>
<feature type="domain" description="GGDEF" evidence="2">
    <location>
        <begin position="97"/>
        <end position="233"/>
    </location>
</feature>
<feature type="domain" description="EAL" evidence="1">
    <location>
        <begin position="242"/>
        <end position="497"/>
    </location>
</feature>
<dbReference type="SMART" id="SM00267">
    <property type="entry name" value="GGDEF"/>
    <property type="match status" value="1"/>
</dbReference>
<dbReference type="AlphaFoldDB" id="A0A8J7SVA8"/>
<dbReference type="PANTHER" id="PTHR33121">
    <property type="entry name" value="CYCLIC DI-GMP PHOSPHODIESTERASE PDEF"/>
    <property type="match status" value="1"/>
</dbReference>
<dbReference type="Proteomes" id="UP000619033">
    <property type="component" value="Unassembled WGS sequence"/>
</dbReference>
<dbReference type="PANTHER" id="PTHR33121:SF70">
    <property type="entry name" value="SIGNALING PROTEIN YKOW"/>
    <property type="match status" value="1"/>
</dbReference>
<evidence type="ECO:0000313" key="4">
    <source>
        <dbReference type="Proteomes" id="UP000619033"/>
    </source>
</evidence>
<dbReference type="PROSITE" id="PS50887">
    <property type="entry name" value="GGDEF"/>
    <property type="match status" value="1"/>
</dbReference>
<dbReference type="InterPro" id="IPR029787">
    <property type="entry name" value="Nucleotide_cyclase"/>
</dbReference>
<dbReference type="InterPro" id="IPR001633">
    <property type="entry name" value="EAL_dom"/>
</dbReference>
<dbReference type="Pfam" id="PF00563">
    <property type="entry name" value="EAL"/>
    <property type="match status" value="1"/>
</dbReference>
<dbReference type="SMART" id="SM00052">
    <property type="entry name" value="EAL"/>
    <property type="match status" value="1"/>
</dbReference>
<dbReference type="NCBIfam" id="TIGR00254">
    <property type="entry name" value="GGDEF"/>
    <property type="match status" value="1"/>
</dbReference>
<keyword evidence="4" id="KW-1185">Reference proteome</keyword>
<dbReference type="EMBL" id="JAESVP010000004">
    <property type="protein sequence ID" value="MBL4928456.1"/>
    <property type="molecule type" value="Genomic_DNA"/>
</dbReference>
<dbReference type="CDD" id="cd01948">
    <property type="entry name" value="EAL"/>
    <property type="match status" value="1"/>
</dbReference>
<dbReference type="SUPFAM" id="SSF55073">
    <property type="entry name" value="Nucleotide cyclase"/>
    <property type="match status" value="1"/>
</dbReference>
<name>A0A8J7SVA8_9RHOB</name>
<dbReference type="InterPro" id="IPR035919">
    <property type="entry name" value="EAL_sf"/>
</dbReference>
<organism evidence="3 4">
    <name type="scientific">Fuscibacter oryzae</name>
    <dbReference type="NCBI Taxonomy" id="2803939"/>
    <lineage>
        <taxon>Bacteria</taxon>
        <taxon>Pseudomonadati</taxon>
        <taxon>Pseudomonadota</taxon>
        <taxon>Alphaproteobacteria</taxon>
        <taxon>Rhodobacterales</taxon>
        <taxon>Paracoccaceae</taxon>
        <taxon>Fuscibacter</taxon>
    </lineage>
</organism>
<evidence type="ECO:0000259" key="1">
    <source>
        <dbReference type="PROSITE" id="PS50883"/>
    </source>
</evidence>
<proteinExistence type="predicted"/>
<dbReference type="InterPro" id="IPR000160">
    <property type="entry name" value="GGDEF_dom"/>
</dbReference>
<sequence length="514" mass="55748">MPNSPKLDLAGAFRWSYGQFRRPELMVFLPALTLAAFWYGGERALIVTALCAPLIFALAGAFRFAEPLDATTTEPGRRTRLMSMLERALRDGAAGGASSVCFVVQIDDMEGLARRHGRQAQAEVLARSAERLTATLRPADVVARLEGAAFAIVLEPVRRLDLESAVQIAARLQSCVAVPVSLDATRLQVSASIGFCLSDRAPVPRAQALLDAALLATDDATANGPGAIRAFAPDMIRRQAARVAMREEIEAALDNGQIRPWYQPQVSTDTGAISGLEALARWQHPVRGLVPPAEFLPLIEQAGLATRLGEVILREALQALTRWDRAGLGVPEVAVNFSAEELRDPKLADKLKWELDRFDLQPARLTVEVLESVVAETAQDVIVSNIAALARLGCGIDLDDFGTGHASITSIRRFAVRRLKIDRSFVTRIDEDREQQKIVIAVLAMAEQLGLATLAEGVETPGEHAMLAQLGCGDVQGFGIARPMPFEETIDWIARHRAAQSQAPRIGGKARRQS</sequence>
<protein>
    <submittedName>
        <fullName evidence="3">GGDEF domain-containing protein</fullName>
    </submittedName>
</protein>
<dbReference type="Pfam" id="PF00990">
    <property type="entry name" value="GGDEF"/>
    <property type="match status" value="1"/>
</dbReference>
<dbReference type="InterPro" id="IPR050706">
    <property type="entry name" value="Cyclic-di-GMP_PDE-like"/>
</dbReference>
<dbReference type="InterPro" id="IPR043128">
    <property type="entry name" value="Rev_trsase/Diguanyl_cyclase"/>
</dbReference>